<keyword evidence="2" id="KW-1185">Reference proteome</keyword>
<gene>
    <name evidence="1" type="ORF">KIN20_019695</name>
</gene>
<evidence type="ECO:0000313" key="1">
    <source>
        <dbReference type="EMBL" id="KAJ1360668.1"/>
    </source>
</evidence>
<organism evidence="1 2">
    <name type="scientific">Parelaphostrongylus tenuis</name>
    <name type="common">Meningeal worm</name>
    <dbReference type="NCBI Taxonomy" id="148309"/>
    <lineage>
        <taxon>Eukaryota</taxon>
        <taxon>Metazoa</taxon>
        <taxon>Ecdysozoa</taxon>
        <taxon>Nematoda</taxon>
        <taxon>Chromadorea</taxon>
        <taxon>Rhabditida</taxon>
        <taxon>Rhabditina</taxon>
        <taxon>Rhabditomorpha</taxon>
        <taxon>Strongyloidea</taxon>
        <taxon>Metastrongylidae</taxon>
        <taxon>Parelaphostrongylus</taxon>
    </lineage>
</organism>
<comment type="caution">
    <text evidence="1">The sequence shown here is derived from an EMBL/GenBank/DDBJ whole genome shotgun (WGS) entry which is preliminary data.</text>
</comment>
<accession>A0AAD5MPV7</accession>
<reference evidence="1" key="1">
    <citation type="submission" date="2021-06" db="EMBL/GenBank/DDBJ databases">
        <title>Parelaphostrongylus tenuis whole genome reference sequence.</title>
        <authorList>
            <person name="Garwood T.J."/>
            <person name="Larsen P.A."/>
            <person name="Fountain-Jones N.M."/>
            <person name="Garbe J.R."/>
            <person name="Macchietto M.G."/>
            <person name="Kania S.A."/>
            <person name="Gerhold R.W."/>
            <person name="Richards J.E."/>
            <person name="Wolf T.M."/>
        </authorList>
    </citation>
    <scope>NUCLEOTIDE SEQUENCE</scope>
    <source>
        <strain evidence="1">MNPRO001-30</strain>
        <tissue evidence="1">Meninges</tissue>
    </source>
</reference>
<dbReference type="AlphaFoldDB" id="A0AAD5MPV7"/>
<dbReference type="EMBL" id="JAHQIW010003929">
    <property type="protein sequence ID" value="KAJ1360668.1"/>
    <property type="molecule type" value="Genomic_DNA"/>
</dbReference>
<protein>
    <submittedName>
        <fullName evidence="1">Uncharacterized protein</fullName>
    </submittedName>
</protein>
<dbReference type="Proteomes" id="UP001196413">
    <property type="component" value="Unassembled WGS sequence"/>
</dbReference>
<evidence type="ECO:0000313" key="2">
    <source>
        <dbReference type="Proteomes" id="UP001196413"/>
    </source>
</evidence>
<name>A0AAD5MPV7_PARTN</name>
<proteinExistence type="predicted"/>
<sequence>MEHVELIQHGRTDDSMAALADQLVLEFLILEITEPPAAHLARMAGTESVGVTTHGHSPHKQKNLEDFPISMIGTQRHRLLQLIRKVLERRNSLCWNIHAQTMQQLSMRTPAAHSVLRHEINSSIISGYCENCENNQQFTCNKNLVRIISLEQNLIDGITLRNSELLKAPSNVDSKSISGQGGLNVRTSQITDSKLFRKMCRRPGFAHLREDTHVLIEAKASSRAE</sequence>